<organism evidence="2 3">
    <name type="scientific">Agrobacterium tumefaciens str. B6</name>
    <dbReference type="NCBI Taxonomy" id="1183423"/>
    <lineage>
        <taxon>Bacteria</taxon>
        <taxon>Pseudomonadati</taxon>
        <taxon>Pseudomonadota</taxon>
        <taxon>Alphaproteobacteria</taxon>
        <taxon>Hyphomicrobiales</taxon>
        <taxon>Rhizobiaceae</taxon>
        <taxon>Rhizobium/Agrobacterium group</taxon>
        <taxon>Agrobacterium</taxon>
        <taxon>Agrobacterium tumefaciens complex</taxon>
    </lineage>
</organism>
<feature type="compositionally biased region" description="Pro residues" evidence="1">
    <location>
        <begin position="279"/>
        <end position="289"/>
    </location>
</feature>
<accession>A0A822V6I5</accession>
<name>A0A822V6I5_AGRTU</name>
<protein>
    <submittedName>
        <fullName evidence="2">Uncharacterized protein</fullName>
    </submittedName>
</protein>
<dbReference type="SUPFAM" id="SSF52540">
    <property type="entry name" value="P-loop containing nucleoside triphosphate hydrolases"/>
    <property type="match status" value="1"/>
</dbReference>
<dbReference type="RefSeq" id="WP_060723597.1">
    <property type="nucleotide sequence ID" value="NZ_LMVK01000008.1"/>
</dbReference>
<evidence type="ECO:0000256" key="1">
    <source>
        <dbReference type="SAM" id="MobiDB-lite"/>
    </source>
</evidence>
<comment type="caution">
    <text evidence="2">The sequence shown here is derived from an EMBL/GenBank/DDBJ whole genome shotgun (WGS) entry which is preliminary data.</text>
</comment>
<sequence>MTHSDPRPLDNDATREAVDSMRGFSFQILRSIDAWLDLPSGEILMLEGAEDLDRIGPEGALVEQVKDTAGSGNITLRTAAVLAAIGNFWQHCQRNPDTLIRFRYLTTSDIGQERSDALADLDAAGIEAWQAIRHAPTSTEALSGAALIQSYLVGCESLPAALRTFLSSASVEDFVKSVVLPIEWVTGQARSPGLVRKIEARLVELGELLDIDAASAINALPKLHLEAWKNVSDNDRAPLRRGDLIRIVREAGTTHVTSALLMGLLKQVAGMPSGATPIVSPPPSVGRPPRPPRRHYSRPVLEENLRRALRLGATYLHGSTGMGKTYLARSVMIDLTKVGWLDLRDVRGQAIISKIQAATAFLASNADAMTIVLDDLDPGEDGRVLIPALQHLHEMLSARGGALLITGPQPLSPRLAHAIDITADRTFIAPAFALAEIAEFTAAAGCPDTDVENWSKIVSASTSGHPQLVDARLAALQQQGWPKPSLGEFVSQTAEIKDVRNEARRLVATLPEGERELLCRASLVIGRISRRRLLAVGAAEPGLFEPGHVIDRLTGPWLEVTDTSDLRVSPLLRGLASETRPQAWAREMNVNIAWAWLADPSLAAGDVSTLLMHAILGKRTGPLVQLLPSLLEASEDVWDEIGVTAGFLASLGVDEEHPNPFDAPLDKAVFRILQLRIAAQAQTQELPKIIDRAFKEFSEAAPEDLATGFFEFLFLWQLIRLDGMTHEVAALVDIGLRFRRAATRMSQNLNKLQQHNGAEHVKFPDLAPIFALTMLHSIADPDAFEQLLTIAEELDPNDQRFILPGGEGPLDAATMTLERLWLREFGKPGPDWSGFRRVLTRTIAVAQSAGLPGLADAAASVLVRVLDENEGDPASAVELAELYEEQIVRPVRLLAAKGKCLYRQQETDRSLDVYAAVVRDLDASILFRADIFRGAALAAARAQSWELCAERFRAGLISLMPEEAIARAVGFGFDYGLALFLADDLPGAVAAFSEAVEVATAGGERSLDETLLSARQYGYAAMVRIQLFMAAPSQGTDHLTSLVGRASSGEQFAWKHDRPIPSEFLVRQLLDLQMLAPNADQATILQVAKRLRSSRNVGLQGTHWETFTRLPVLTGDLDEVMPDCLREAAYFERLLALREAGEDHYQVLEADPPLPALSEAYAVFVRCRILAVIIAEMARGGPLVLPFEKWLAPLPIDQSYDDLRDFISCGRTWFLGSNDPWPEFGRGQPTWERRTLAALSTLARGRTAAELLAAHAMIAYDLNRPPLGAIVARPLSQLVTAAWNNICDTPAFLVAPRYSVPGLRAAIDSPQEGWPRIRGVLLAALPAINSHDALELRPYIEVISEG</sequence>
<dbReference type="InterPro" id="IPR027417">
    <property type="entry name" value="P-loop_NTPase"/>
</dbReference>
<evidence type="ECO:0000313" key="3">
    <source>
        <dbReference type="Proteomes" id="UP000192074"/>
    </source>
</evidence>
<dbReference type="EMBL" id="FCNL01000040">
    <property type="protein sequence ID" value="CVI25108.1"/>
    <property type="molecule type" value="Genomic_DNA"/>
</dbReference>
<proteinExistence type="predicted"/>
<feature type="region of interest" description="Disordered" evidence="1">
    <location>
        <begin position="275"/>
        <end position="296"/>
    </location>
</feature>
<evidence type="ECO:0000313" key="2">
    <source>
        <dbReference type="EMBL" id="CVI25108.1"/>
    </source>
</evidence>
<gene>
    <name evidence="2" type="ORF">AGR4A_pAt10487</name>
</gene>
<reference evidence="2 3" key="1">
    <citation type="submission" date="2016-01" db="EMBL/GenBank/DDBJ databases">
        <authorList>
            <person name="Regsiter A."/>
            <person name="william w."/>
        </authorList>
    </citation>
    <scope>NUCLEOTIDE SEQUENCE [LARGE SCALE GENOMIC DNA]</scope>
    <source>
        <strain evidence="2 3">B6</strain>
    </source>
</reference>
<dbReference type="Proteomes" id="UP000192074">
    <property type="component" value="Unassembled WGS sequence"/>
</dbReference>